<sequence>MNTIKHPIFQPLQLPGHLLKNRLTIAPMSRVSATSEGLATSEMADYYTAFAKGGFSMIITEGSYTDEMASKSYPHQPGLVSPSHAAAWQPVTEQVKTHGALIIAQLMHAGALSQYSPETIAPSAIQPVGVKLAQYGGTGAYPFPKAMSPEDINTVKEGFVNAAKFALQAGFDGVELHAANGYLLDQFLTPELNVREDHYGGNTSNRFRIIAEIIDAIRAVVPVHFLVGIRLSEGKVNDLKYRWKDGAAMAIEILEEAGKTAPDFIHIAVQTGEWERDSFYSNGTSYAALAKQITGKVIIANGGMHQLTRAARVIEESHADLLSIGKAALADPAWPLHTLNGTPSLAFHPDMLWPEATIKHTNAIIKSKHITIS</sequence>
<dbReference type="InterPro" id="IPR001155">
    <property type="entry name" value="OxRdtase_FMN_N"/>
</dbReference>
<proteinExistence type="predicted"/>
<keyword evidence="2" id="KW-0560">Oxidoreductase</keyword>
<dbReference type="Proteomes" id="UP000253410">
    <property type="component" value="Unassembled WGS sequence"/>
</dbReference>
<dbReference type="Gene3D" id="3.20.20.70">
    <property type="entry name" value="Aldolase class I"/>
    <property type="match status" value="1"/>
</dbReference>
<gene>
    <name evidence="4" type="ORF">DF182_25770</name>
</gene>
<dbReference type="OrthoDB" id="9772736at2"/>
<dbReference type="CDD" id="cd02803">
    <property type="entry name" value="OYE_like_FMN_family"/>
    <property type="match status" value="1"/>
</dbReference>
<name>A0A365XUR6_9BACT</name>
<dbReference type="PANTHER" id="PTHR43656">
    <property type="entry name" value="BINDING OXIDOREDUCTASE, PUTATIVE (AFU_ORTHOLOGUE AFUA_2G08260)-RELATED"/>
    <property type="match status" value="1"/>
</dbReference>
<keyword evidence="1" id="KW-0285">Flavoprotein</keyword>
<dbReference type="Pfam" id="PF00724">
    <property type="entry name" value="Oxidored_FMN"/>
    <property type="match status" value="1"/>
</dbReference>
<dbReference type="GO" id="GO:0016491">
    <property type="term" value="F:oxidoreductase activity"/>
    <property type="evidence" value="ECO:0007669"/>
    <property type="project" value="UniProtKB-KW"/>
</dbReference>
<dbReference type="InterPro" id="IPR013785">
    <property type="entry name" value="Aldolase_TIM"/>
</dbReference>
<evidence type="ECO:0000256" key="2">
    <source>
        <dbReference type="ARBA" id="ARBA00023002"/>
    </source>
</evidence>
<comment type="caution">
    <text evidence="4">The sequence shown here is derived from an EMBL/GenBank/DDBJ whole genome shotgun (WGS) entry which is preliminary data.</text>
</comment>
<dbReference type="InterPro" id="IPR051799">
    <property type="entry name" value="NADH_flavin_oxidoreductase"/>
</dbReference>
<reference evidence="4 5" key="1">
    <citation type="submission" date="2018-05" db="EMBL/GenBank/DDBJ databases">
        <title>Chitinophaga sp. K3CV102501T nov., isolated from isolated from a monsoon evergreen broad-leaved forest soil.</title>
        <authorList>
            <person name="Lv Y."/>
        </authorList>
    </citation>
    <scope>NUCLEOTIDE SEQUENCE [LARGE SCALE GENOMIC DNA]</scope>
    <source>
        <strain evidence="4 5">GDMCC 1.1325</strain>
    </source>
</reference>
<organism evidence="4 5">
    <name type="scientific">Chitinophaga flava</name>
    <dbReference type="NCBI Taxonomy" id="2259036"/>
    <lineage>
        <taxon>Bacteria</taxon>
        <taxon>Pseudomonadati</taxon>
        <taxon>Bacteroidota</taxon>
        <taxon>Chitinophagia</taxon>
        <taxon>Chitinophagales</taxon>
        <taxon>Chitinophagaceae</taxon>
        <taxon>Chitinophaga</taxon>
    </lineage>
</organism>
<dbReference type="RefSeq" id="WP_113618639.1">
    <property type="nucleotide sequence ID" value="NZ_QFFJ01000002.1"/>
</dbReference>
<accession>A0A365XUR6</accession>
<dbReference type="EMBL" id="QFFJ01000002">
    <property type="protein sequence ID" value="RBL89890.1"/>
    <property type="molecule type" value="Genomic_DNA"/>
</dbReference>
<evidence type="ECO:0000313" key="4">
    <source>
        <dbReference type="EMBL" id="RBL89890.1"/>
    </source>
</evidence>
<dbReference type="AlphaFoldDB" id="A0A365XUR6"/>
<protein>
    <submittedName>
        <fullName evidence="4">NADH:flavin oxidoreductase</fullName>
    </submittedName>
</protein>
<evidence type="ECO:0000256" key="1">
    <source>
        <dbReference type="ARBA" id="ARBA00022630"/>
    </source>
</evidence>
<feature type="domain" description="NADH:flavin oxidoreductase/NADH oxidase N-terminal" evidence="3">
    <location>
        <begin position="8"/>
        <end position="337"/>
    </location>
</feature>
<evidence type="ECO:0000259" key="3">
    <source>
        <dbReference type="Pfam" id="PF00724"/>
    </source>
</evidence>
<dbReference type="PANTHER" id="PTHR43656:SF2">
    <property type="entry name" value="BINDING OXIDOREDUCTASE, PUTATIVE (AFU_ORTHOLOGUE AFUA_2G08260)-RELATED"/>
    <property type="match status" value="1"/>
</dbReference>
<dbReference type="SUPFAM" id="SSF51395">
    <property type="entry name" value="FMN-linked oxidoreductases"/>
    <property type="match status" value="1"/>
</dbReference>
<keyword evidence="5" id="KW-1185">Reference proteome</keyword>
<evidence type="ECO:0000313" key="5">
    <source>
        <dbReference type="Proteomes" id="UP000253410"/>
    </source>
</evidence>
<dbReference type="GO" id="GO:0010181">
    <property type="term" value="F:FMN binding"/>
    <property type="evidence" value="ECO:0007669"/>
    <property type="project" value="InterPro"/>
</dbReference>